<dbReference type="EMBL" id="QNQU01000007">
    <property type="protein sequence ID" value="RBQ07832.1"/>
    <property type="molecule type" value="Genomic_DNA"/>
</dbReference>
<dbReference type="SUPFAM" id="SSF56935">
    <property type="entry name" value="Porins"/>
    <property type="match status" value="1"/>
</dbReference>
<evidence type="ECO:0000313" key="3">
    <source>
        <dbReference type="EMBL" id="RBQ07832.1"/>
    </source>
</evidence>
<organism evidence="3 4">
    <name type="scientific">Pedobacter miscanthi</name>
    <dbReference type="NCBI Taxonomy" id="2259170"/>
    <lineage>
        <taxon>Bacteria</taxon>
        <taxon>Pseudomonadati</taxon>
        <taxon>Bacteroidota</taxon>
        <taxon>Sphingobacteriia</taxon>
        <taxon>Sphingobacteriales</taxon>
        <taxon>Sphingobacteriaceae</taxon>
        <taxon>Pedobacter</taxon>
    </lineage>
</organism>
<accession>A0A366L3W2</accession>
<evidence type="ECO:0000256" key="1">
    <source>
        <dbReference type="SAM" id="MobiDB-lite"/>
    </source>
</evidence>
<keyword evidence="4" id="KW-1185">Reference proteome</keyword>
<proteinExistence type="predicted"/>
<evidence type="ECO:0000259" key="2">
    <source>
        <dbReference type="Pfam" id="PF14905"/>
    </source>
</evidence>
<feature type="region of interest" description="Disordered" evidence="1">
    <location>
        <begin position="489"/>
        <end position="510"/>
    </location>
</feature>
<dbReference type="InterPro" id="IPR041700">
    <property type="entry name" value="OMP_b-brl_3"/>
</dbReference>
<dbReference type="SUPFAM" id="SSF49452">
    <property type="entry name" value="Starch-binding domain-like"/>
    <property type="match status" value="1"/>
</dbReference>
<dbReference type="GO" id="GO:0030246">
    <property type="term" value="F:carbohydrate binding"/>
    <property type="evidence" value="ECO:0007669"/>
    <property type="project" value="InterPro"/>
</dbReference>
<dbReference type="AlphaFoldDB" id="A0A366L3W2"/>
<evidence type="ECO:0000313" key="4">
    <source>
        <dbReference type="Proteomes" id="UP000252081"/>
    </source>
</evidence>
<dbReference type="Proteomes" id="UP000252081">
    <property type="component" value="Unassembled WGS sequence"/>
</dbReference>
<dbReference type="InterPro" id="IPR013784">
    <property type="entry name" value="Carb-bd-like_fold"/>
</dbReference>
<feature type="domain" description="Outer membrane protein beta-barrel" evidence="2">
    <location>
        <begin position="479"/>
        <end position="813"/>
    </location>
</feature>
<sequence>MLSSFILIMSGKHYLVRCFKMFLKLFIRKIFTSFLLLILTVTAFAQEGEIHGVVQSLQEKENLQFSNVVLIRKTDSIIVRNTRVDHMGHFTLNAIKNGGYSLIISYPKMADYLKDVIIKDGSKIELGVVKMDLKANLLEEVHILAAKQAISRKGDTIVYQADSFKVAEHANVKELLRRLPGIEVDINGKITAQGKDVRRILVDGDEFFGDDPVMVMEYLKAKGVSEVQVYDKKSKESDLTGIDDGKREKIINVKLKENAKNGYIGDVDLKSSFFKYNDDAALGAIYLRKYKAAVFGQKSNLNIGSFSASSFQGFTGYDDYYRINAGDEGIPGAGNNMFGSSPGSGLPDNLSLSGYFSGKWKNQSEASLNSNYFDNSSKNLQSSLTEVLLPGGSVFKSSNYNSNESRNSGTDIKTKFFLNLDSLSSLKIDIRAKQNRNENQAEIHNESFRQGDHLSSKNFQKSFETGNADIFSGNINYSKKFRRKGRSITIDLQPESKNGNGTQSNLNNTSYYDEDGNFLENLDFNLRKEEKGTETSLAARAVFTEPLFAGLSLQTAYSFKALNARSIKETFNNDGAEKVAKRIDSLSNDFRYNSSNHIERTVLQFRSGKVTASTGIEVTLTGFGLKDLDTHKNFDRNYINFSPNTYFNFRTENGTDLAIQYDGKTVQPTIAQLQPIRELDNPLYEFVGNPGLKPAFQNDFSISFRKSSVQRSSFYLNMYYSFVKDAITVNQTVDQFNKRTTGYLNLNGNSRLGISAGYDFKIKNTAILGNAGLNYGLSNRVSVLNTVNNKVTNNNYSLRGNLKYSVKDIYLSISSFLNTSIGVSSIGSVNSSRTFTHNHQLAANLKLPLKIEFNATAALNFQPSDAAFNNSVNTYQLNGYLSKKLMRGELLEIKFSANDILNQQTGYTRSVSGYSTSELTYSYIPRFFLLAVRFKLAGNFITDKKNN</sequence>
<comment type="caution">
    <text evidence="3">The sequence shown here is derived from an EMBL/GenBank/DDBJ whole genome shotgun (WGS) entry which is preliminary data.</text>
</comment>
<gene>
    <name evidence="3" type="ORF">DRW42_09515</name>
</gene>
<protein>
    <recommendedName>
        <fullName evidence="2">Outer membrane protein beta-barrel domain-containing protein</fullName>
    </recommendedName>
</protein>
<dbReference type="Pfam" id="PF14905">
    <property type="entry name" value="OMP_b-brl_3"/>
    <property type="match status" value="1"/>
</dbReference>
<name>A0A366L3W2_9SPHI</name>
<reference evidence="3 4" key="1">
    <citation type="submission" date="2018-07" db="EMBL/GenBank/DDBJ databases">
        <title>A draft genome of a endophytic bacteria, a new species of Pedobacter.</title>
        <authorList>
            <person name="Zhang Z.D."/>
            <person name="Chen Z.J."/>
        </authorList>
    </citation>
    <scope>NUCLEOTIDE SEQUENCE [LARGE SCALE GENOMIC DNA]</scope>
    <source>
        <strain evidence="3 4">RS10</strain>
    </source>
</reference>
<feature type="compositionally biased region" description="Polar residues" evidence="1">
    <location>
        <begin position="495"/>
        <end position="510"/>
    </location>
</feature>